<feature type="non-terminal residue" evidence="9">
    <location>
        <position position="121"/>
    </location>
</feature>
<keyword evidence="4 7" id="KW-0863">Zinc-finger</keyword>
<dbReference type="PROSITE" id="PS50157">
    <property type="entry name" value="ZINC_FINGER_C2H2_2"/>
    <property type="match status" value="4"/>
</dbReference>
<evidence type="ECO:0000313" key="9">
    <source>
        <dbReference type="EMBL" id="CAL4236310.1"/>
    </source>
</evidence>
<evidence type="ECO:0000256" key="3">
    <source>
        <dbReference type="ARBA" id="ARBA00022737"/>
    </source>
</evidence>
<dbReference type="Pfam" id="PF13465">
    <property type="entry name" value="zf-H2C2_2"/>
    <property type="match status" value="1"/>
</dbReference>
<feature type="domain" description="C2H2-type" evidence="8">
    <location>
        <begin position="21"/>
        <end position="48"/>
    </location>
</feature>
<dbReference type="PROSITE" id="PS00028">
    <property type="entry name" value="ZINC_FINGER_C2H2_1"/>
    <property type="match status" value="2"/>
</dbReference>
<dbReference type="AlphaFoldDB" id="A0AAV2STD0"/>
<dbReference type="InterPro" id="IPR036236">
    <property type="entry name" value="Znf_C2H2_sf"/>
</dbReference>
<organism evidence="9 10">
    <name type="scientific">Meganyctiphanes norvegica</name>
    <name type="common">Northern krill</name>
    <name type="synonym">Thysanopoda norvegica</name>
    <dbReference type="NCBI Taxonomy" id="48144"/>
    <lineage>
        <taxon>Eukaryota</taxon>
        <taxon>Metazoa</taxon>
        <taxon>Ecdysozoa</taxon>
        <taxon>Arthropoda</taxon>
        <taxon>Crustacea</taxon>
        <taxon>Multicrustacea</taxon>
        <taxon>Malacostraca</taxon>
        <taxon>Eumalacostraca</taxon>
        <taxon>Eucarida</taxon>
        <taxon>Euphausiacea</taxon>
        <taxon>Euphausiidae</taxon>
        <taxon>Meganyctiphanes</taxon>
    </lineage>
</organism>
<dbReference type="PANTHER" id="PTHR24377">
    <property type="entry name" value="IP01015P-RELATED"/>
    <property type="match status" value="1"/>
</dbReference>
<keyword evidence="10" id="KW-1185">Reference proteome</keyword>
<comment type="caution">
    <text evidence="9">The sequence shown here is derived from an EMBL/GenBank/DDBJ whole genome shotgun (WGS) entry which is preliminary data.</text>
</comment>
<keyword evidence="3" id="KW-0677">Repeat</keyword>
<dbReference type="SUPFAM" id="SSF57667">
    <property type="entry name" value="beta-beta-alpha zinc fingers"/>
    <property type="match status" value="2"/>
</dbReference>
<dbReference type="SMART" id="SM00355">
    <property type="entry name" value="ZnF_C2H2"/>
    <property type="match status" value="3"/>
</dbReference>
<dbReference type="FunFam" id="3.30.160.60:FF:001016">
    <property type="entry name" value="zinc finger protein 850-like"/>
    <property type="match status" value="1"/>
</dbReference>
<evidence type="ECO:0000256" key="4">
    <source>
        <dbReference type="ARBA" id="ARBA00022771"/>
    </source>
</evidence>
<dbReference type="Pfam" id="PF00096">
    <property type="entry name" value="zf-C2H2"/>
    <property type="match status" value="1"/>
</dbReference>
<gene>
    <name evidence="9" type="ORF">MNOR_LOCUS40198</name>
</gene>
<feature type="domain" description="C2H2-type" evidence="8">
    <location>
        <begin position="102"/>
        <end position="121"/>
    </location>
</feature>
<feature type="domain" description="C2H2-type" evidence="8">
    <location>
        <begin position="74"/>
        <end position="101"/>
    </location>
</feature>
<dbReference type="InterPro" id="IPR013087">
    <property type="entry name" value="Znf_C2H2_type"/>
</dbReference>
<evidence type="ECO:0000256" key="6">
    <source>
        <dbReference type="ARBA" id="ARBA00023242"/>
    </source>
</evidence>
<accession>A0AAV2STD0</accession>
<evidence type="ECO:0000259" key="8">
    <source>
        <dbReference type="PROSITE" id="PS50157"/>
    </source>
</evidence>
<keyword evidence="5" id="KW-0862">Zinc</keyword>
<protein>
    <recommendedName>
        <fullName evidence="8">C2H2-type domain-containing protein</fullName>
    </recommendedName>
</protein>
<evidence type="ECO:0000256" key="2">
    <source>
        <dbReference type="ARBA" id="ARBA00022723"/>
    </source>
</evidence>
<dbReference type="InterPro" id="IPR050826">
    <property type="entry name" value="Krueppel_C2H2_ZnFinger"/>
</dbReference>
<feature type="non-terminal residue" evidence="9">
    <location>
        <position position="1"/>
    </location>
</feature>
<comment type="similarity">
    <text evidence="1">Belongs to the krueppel C2H2-type zinc-finger protein family.</text>
</comment>
<evidence type="ECO:0000313" key="10">
    <source>
        <dbReference type="Proteomes" id="UP001497623"/>
    </source>
</evidence>
<dbReference type="FunFam" id="3.30.160.60:FF:002343">
    <property type="entry name" value="Zinc finger protein 33A"/>
    <property type="match status" value="1"/>
</dbReference>
<evidence type="ECO:0000256" key="5">
    <source>
        <dbReference type="ARBA" id="ARBA00022833"/>
    </source>
</evidence>
<reference evidence="9 10" key="1">
    <citation type="submission" date="2024-05" db="EMBL/GenBank/DDBJ databases">
        <authorList>
            <person name="Wallberg A."/>
        </authorList>
    </citation>
    <scope>NUCLEOTIDE SEQUENCE [LARGE SCALE GENOMIC DNA]</scope>
</reference>
<dbReference type="Gene3D" id="3.30.160.60">
    <property type="entry name" value="Classic Zinc Finger"/>
    <property type="match status" value="4"/>
</dbReference>
<name>A0AAV2STD0_MEGNR</name>
<keyword evidence="6" id="KW-0539">Nucleus</keyword>
<keyword evidence="2" id="KW-0479">Metal-binding</keyword>
<evidence type="ECO:0000256" key="1">
    <source>
        <dbReference type="ARBA" id="ARBA00006991"/>
    </source>
</evidence>
<proteinExistence type="inferred from homology"/>
<sequence length="121" mass="13907">AFVKNSHLLDHLRTHTGEKPYQCSECDKAFSCNSNLVTHLITHNRNNFINSICNVTSSGESNPVKQEHTEERIYKCSQCDKPFPKNSLLISHMRTHTGEKPYQCTQCDKTFAEKSNLNRHL</sequence>
<dbReference type="GO" id="GO:0008270">
    <property type="term" value="F:zinc ion binding"/>
    <property type="evidence" value="ECO:0007669"/>
    <property type="project" value="UniProtKB-KW"/>
</dbReference>
<evidence type="ECO:0000256" key="7">
    <source>
        <dbReference type="PROSITE-ProRule" id="PRU00042"/>
    </source>
</evidence>
<dbReference type="GO" id="GO:0006355">
    <property type="term" value="P:regulation of DNA-templated transcription"/>
    <property type="evidence" value="ECO:0007669"/>
    <property type="project" value="UniProtKB-ARBA"/>
</dbReference>
<dbReference type="Proteomes" id="UP001497623">
    <property type="component" value="Unassembled WGS sequence"/>
</dbReference>
<dbReference type="EMBL" id="CAXKWB010117744">
    <property type="protein sequence ID" value="CAL4236310.1"/>
    <property type="molecule type" value="Genomic_DNA"/>
</dbReference>
<feature type="domain" description="C2H2-type" evidence="8">
    <location>
        <begin position="1"/>
        <end position="20"/>
    </location>
</feature>
<dbReference type="FunFam" id="3.30.160.60:FF:000478">
    <property type="entry name" value="Zinc finger protein 133"/>
    <property type="match status" value="1"/>
</dbReference>